<name>A0ABN8X2J7_9GAMM</name>
<organism evidence="1 2">
    <name type="scientific">Methylocaldum szegediense</name>
    <dbReference type="NCBI Taxonomy" id="73780"/>
    <lineage>
        <taxon>Bacteria</taxon>
        <taxon>Pseudomonadati</taxon>
        <taxon>Pseudomonadota</taxon>
        <taxon>Gammaproteobacteria</taxon>
        <taxon>Methylococcales</taxon>
        <taxon>Methylococcaceae</taxon>
        <taxon>Methylocaldum</taxon>
    </lineage>
</organism>
<reference evidence="1 2" key="1">
    <citation type="submission" date="2023-03" db="EMBL/GenBank/DDBJ databases">
        <authorList>
            <person name="Pearce D."/>
        </authorList>
    </citation>
    <scope>NUCLEOTIDE SEQUENCE [LARGE SCALE GENOMIC DNA]</scope>
    <source>
        <strain evidence="1">Msz</strain>
    </source>
</reference>
<evidence type="ECO:0000313" key="2">
    <source>
        <dbReference type="Proteomes" id="UP001162030"/>
    </source>
</evidence>
<evidence type="ECO:0000313" key="1">
    <source>
        <dbReference type="EMBL" id="CAI8834457.1"/>
    </source>
</evidence>
<proteinExistence type="predicted"/>
<dbReference type="Proteomes" id="UP001162030">
    <property type="component" value="Chromosome"/>
</dbReference>
<dbReference type="EMBL" id="OX458333">
    <property type="protein sequence ID" value="CAI8834457.1"/>
    <property type="molecule type" value="Genomic_DNA"/>
</dbReference>
<protein>
    <submittedName>
        <fullName evidence="1">Uncharacterized protein</fullName>
    </submittedName>
</protein>
<keyword evidence="2" id="KW-1185">Reference proteome</keyword>
<accession>A0ABN8X2J7</accession>
<gene>
    <name evidence="1" type="ORF">MSZNOR_2207</name>
</gene>
<sequence length="84" mass="9355">MPSGTCPTFEHCRTKGIAYRIERGTVWIKLSGIQTGLVHGRETKADDKPRIGVIFPTFSADKRTISAPIRHFGIVLGLRRFALC</sequence>